<evidence type="ECO:0000313" key="4">
    <source>
        <dbReference type="EMBL" id="XDQ63310.1"/>
    </source>
</evidence>
<evidence type="ECO:0000256" key="2">
    <source>
        <dbReference type="SAM" id="MobiDB-lite"/>
    </source>
</evidence>
<keyword evidence="1" id="KW-0723">Serine/threonine-protein kinase</keyword>
<dbReference type="SUPFAM" id="SSF55874">
    <property type="entry name" value="ATPase domain of HSP90 chaperone/DNA topoisomerase II/histidine kinase"/>
    <property type="match status" value="1"/>
</dbReference>
<reference evidence="4" key="1">
    <citation type="submission" date="2024-07" db="EMBL/GenBank/DDBJ databases">
        <authorList>
            <person name="Yu S.T."/>
        </authorList>
    </citation>
    <scope>NUCLEOTIDE SEQUENCE</scope>
    <source>
        <strain evidence="4">R35</strain>
    </source>
</reference>
<organism evidence="4">
    <name type="scientific">Streptomyces sp. R35</name>
    <dbReference type="NCBI Taxonomy" id="3238630"/>
    <lineage>
        <taxon>Bacteria</taxon>
        <taxon>Bacillati</taxon>
        <taxon>Actinomycetota</taxon>
        <taxon>Actinomycetes</taxon>
        <taxon>Kitasatosporales</taxon>
        <taxon>Streptomycetaceae</taxon>
        <taxon>Streptomyces</taxon>
    </lineage>
</organism>
<gene>
    <name evidence="4" type="ORF">AB5J50_22175</name>
</gene>
<evidence type="ECO:0000259" key="3">
    <source>
        <dbReference type="Pfam" id="PF13581"/>
    </source>
</evidence>
<accession>A0AB39S898</accession>
<dbReference type="RefSeq" id="WP_369260149.1">
    <property type="nucleotide sequence ID" value="NZ_CP163440.1"/>
</dbReference>
<feature type="region of interest" description="Disordered" evidence="2">
    <location>
        <begin position="84"/>
        <end position="104"/>
    </location>
</feature>
<dbReference type="Pfam" id="PF13581">
    <property type="entry name" value="HATPase_c_2"/>
    <property type="match status" value="1"/>
</dbReference>
<evidence type="ECO:0000256" key="1">
    <source>
        <dbReference type="ARBA" id="ARBA00022527"/>
    </source>
</evidence>
<dbReference type="GO" id="GO:0004674">
    <property type="term" value="F:protein serine/threonine kinase activity"/>
    <property type="evidence" value="ECO:0007669"/>
    <property type="project" value="UniProtKB-KW"/>
</dbReference>
<dbReference type="InterPro" id="IPR003594">
    <property type="entry name" value="HATPase_dom"/>
</dbReference>
<dbReference type="PANTHER" id="PTHR35526">
    <property type="entry name" value="ANTI-SIGMA-F FACTOR RSBW-RELATED"/>
    <property type="match status" value="1"/>
</dbReference>
<feature type="domain" description="Histidine kinase/HSP90-like ATPase" evidence="3">
    <location>
        <begin position="16"/>
        <end position="132"/>
    </location>
</feature>
<keyword evidence="1" id="KW-0418">Kinase</keyword>
<name>A0AB39S898_9ACTN</name>
<dbReference type="PANTHER" id="PTHR35526:SF3">
    <property type="entry name" value="ANTI-SIGMA-F FACTOR RSBW"/>
    <property type="match status" value="1"/>
</dbReference>
<dbReference type="EMBL" id="CP163440">
    <property type="protein sequence ID" value="XDQ63310.1"/>
    <property type="molecule type" value="Genomic_DNA"/>
</dbReference>
<proteinExistence type="predicted"/>
<dbReference type="AlphaFoldDB" id="A0AB39S898"/>
<dbReference type="CDD" id="cd16936">
    <property type="entry name" value="HATPase_RsbW-like"/>
    <property type="match status" value="1"/>
</dbReference>
<protein>
    <submittedName>
        <fullName evidence="4">ATP-binding protein</fullName>
    </submittedName>
</protein>
<dbReference type="InterPro" id="IPR036890">
    <property type="entry name" value="HATPase_C_sf"/>
</dbReference>
<dbReference type="GO" id="GO:0005524">
    <property type="term" value="F:ATP binding"/>
    <property type="evidence" value="ECO:0007669"/>
    <property type="project" value="UniProtKB-KW"/>
</dbReference>
<sequence length="144" mass="15863">MTTPNQQAARLWTMQFTSTPRCIALVRRQVGRALAGWGYGQDDIDRALLICSELATNAVQHGHRAGHLFEVRVTAQRADCLVEVSDPTPRQPRPVTAGTDDERGRGLHLVAALAEETGHRPRSPLGKTVWARLLLGEPKEETHA</sequence>
<keyword evidence="4" id="KW-0547">Nucleotide-binding</keyword>
<dbReference type="InterPro" id="IPR050267">
    <property type="entry name" value="Anti-sigma-factor_SerPK"/>
</dbReference>
<keyword evidence="4" id="KW-0067">ATP-binding</keyword>
<dbReference type="Gene3D" id="3.30.565.10">
    <property type="entry name" value="Histidine kinase-like ATPase, C-terminal domain"/>
    <property type="match status" value="1"/>
</dbReference>
<keyword evidence="1" id="KW-0808">Transferase</keyword>